<dbReference type="RefSeq" id="XP_018152123.1">
    <property type="nucleotide sequence ID" value="XM_018307706.1"/>
</dbReference>
<evidence type="ECO:0000313" key="3">
    <source>
        <dbReference type="Proteomes" id="UP000092177"/>
    </source>
</evidence>
<dbReference type="EMBL" id="LTAN01000009">
    <property type="protein sequence ID" value="OBR03605.1"/>
    <property type="molecule type" value="Genomic_DNA"/>
</dbReference>
<dbReference type="VEuPathDB" id="FungiDB:CH63R_12732"/>
<gene>
    <name evidence="2" type="ORF">CH63R_12732</name>
</gene>
<comment type="caution">
    <text evidence="2">The sequence shown here is derived from an EMBL/GenBank/DDBJ whole genome shotgun (WGS) entry which is preliminary data.</text>
</comment>
<dbReference type="KEGG" id="chig:CH63R_12732"/>
<sequence length="62" mass="6717">MGREASYGWRARFMNPDERGKVSVTKNMPSATGVVSDDVSCGAAPRDVMPSVDIVEKQETKA</sequence>
<name>A0A1B7XV19_COLHI</name>
<protein>
    <submittedName>
        <fullName evidence="2">Uncharacterized protein</fullName>
    </submittedName>
</protein>
<feature type="region of interest" description="Disordered" evidence="1">
    <location>
        <begin position="20"/>
        <end position="39"/>
    </location>
</feature>
<reference evidence="3" key="1">
    <citation type="journal article" date="2017" name="BMC Genomics">
        <title>Gapless genome assembly of Colletotrichum higginsianum reveals chromosome structure and association of transposable elements with secondary metabolite gene clusters.</title>
        <authorList>
            <person name="Dallery J.-F."/>
            <person name="Lapalu N."/>
            <person name="Zampounis A."/>
            <person name="Pigne S."/>
            <person name="Luyten I."/>
            <person name="Amselem J."/>
            <person name="Wittenberg A.H.J."/>
            <person name="Zhou S."/>
            <person name="de Queiroz M.V."/>
            <person name="Robin G.P."/>
            <person name="Auger A."/>
            <person name="Hainaut M."/>
            <person name="Henrissat B."/>
            <person name="Kim K.-T."/>
            <person name="Lee Y.-H."/>
            <person name="Lespinet O."/>
            <person name="Schwartz D.C."/>
            <person name="Thon M.R."/>
            <person name="O'Connell R.J."/>
        </authorList>
    </citation>
    <scope>NUCLEOTIDE SEQUENCE [LARGE SCALE GENOMIC DNA]</scope>
    <source>
        <strain evidence="3">IMI 349063</strain>
    </source>
</reference>
<proteinExistence type="predicted"/>
<dbReference type="GeneID" id="28871813"/>
<keyword evidence="3" id="KW-1185">Reference proteome</keyword>
<evidence type="ECO:0000256" key="1">
    <source>
        <dbReference type="SAM" id="MobiDB-lite"/>
    </source>
</evidence>
<accession>A0A1B7XV19</accession>
<evidence type="ECO:0000313" key="2">
    <source>
        <dbReference type="EMBL" id="OBR03605.1"/>
    </source>
</evidence>
<dbReference type="Proteomes" id="UP000092177">
    <property type="component" value="Chromosome 9"/>
</dbReference>
<organism evidence="2 3">
    <name type="scientific">Colletotrichum higginsianum (strain IMI 349063)</name>
    <name type="common">Crucifer anthracnose fungus</name>
    <dbReference type="NCBI Taxonomy" id="759273"/>
    <lineage>
        <taxon>Eukaryota</taxon>
        <taxon>Fungi</taxon>
        <taxon>Dikarya</taxon>
        <taxon>Ascomycota</taxon>
        <taxon>Pezizomycotina</taxon>
        <taxon>Sordariomycetes</taxon>
        <taxon>Hypocreomycetidae</taxon>
        <taxon>Glomerellales</taxon>
        <taxon>Glomerellaceae</taxon>
        <taxon>Colletotrichum</taxon>
        <taxon>Colletotrichum destructivum species complex</taxon>
    </lineage>
</organism>
<dbReference type="AlphaFoldDB" id="A0A1B7XV19"/>